<evidence type="ECO:0000313" key="1">
    <source>
        <dbReference type="EMBL" id="KAI3729798.1"/>
    </source>
</evidence>
<name>A0ACB9C6K5_ARCLA</name>
<reference evidence="2" key="1">
    <citation type="journal article" date="2022" name="Mol. Ecol. Resour.">
        <title>The genomes of chicory, endive, great burdock and yacon provide insights into Asteraceae palaeo-polyploidization history and plant inulin production.</title>
        <authorList>
            <person name="Fan W."/>
            <person name="Wang S."/>
            <person name="Wang H."/>
            <person name="Wang A."/>
            <person name="Jiang F."/>
            <person name="Liu H."/>
            <person name="Zhao H."/>
            <person name="Xu D."/>
            <person name="Zhang Y."/>
        </authorList>
    </citation>
    <scope>NUCLEOTIDE SEQUENCE [LARGE SCALE GENOMIC DNA]</scope>
    <source>
        <strain evidence="2">cv. Niubang</strain>
    </source>
</reference>
<dbReference type="EMBL" id="CM042051">
    <property type="protein sequence ID" value="KAI3729798.1"/>
    <property type="molecule type" value="Genomic_DNA"/>
</dbReference>
<dbReference type="Proteomes" id="UP001055879">
    <property type="component" value="Linkage Group LG05"/>
</dbReference>
<protein>
    <submittedName>
        <fullName evidence="1">Uncharacterized protein</fullName>
    </submittedName>
</protein>
<reference evidence="1 2" key="2">
    <citation type="journal article" date="2022" name="Mol. Ecol. Resour.">
        <title>The genomes of chicory, endive, great burdock and yacon provide insights into Asteraceae paleo-polyploidization history and plant inulin production.</title>
        <authorList>
            <person name="Fan W."/>
            <person name="Wang S."/>
            <person name="Wang H."/>
            <person name="Wang A."/>
            <person name="Jiang F."/>
            <person name="Liu H."/>
            <person name="Zhao H."/>
            <person name="Xu D."/>
            <person name="Zhang Y."/>
        </authorList>
    </citation>
    <scope>NUCLEOTIDE SEQUENCE [LARGE SCALE GENOMIC DNA]</scope>
    <source>
        <strain evidence="2">cv. Niubang</strain>
    </source>
</reference>
<organism evidence="1 2">
    <name type="scientific">Arctium lappa</name>
    <name type="common">Greater burdock</name>
    <name type="synonym">Lappa major</name>
    <dbReference type="NCBI Taxonomy" id="4217"/>
    <lineage>
        <taxon>Eukaryota</taxon>
        <taxon>Viridiplantae</taxon>
        <taxon>Streptophyta</taxon>
        <taxon>Embryophyta</taxon>
        <taxon>Tracheophyta</taxon>
        <taxon>Spermatophyta</taxon>
        <taxon>Magnoliopsida</taxon>
        <taxon>eudicotyledons</taxon>
        <taxon>Gunneridae</taxon>
        <taxon>Pentapetalae</taxon>
        <taxon>asterids</taxon>
        <taxon>campanulids</taxon>
        <taxon>Asterales</taxon>
        <taxon>Asteraceae</taxon>
        <taxon>Carduoideae</taxon>
        <taxon>Cardueae</taxon>
        <taxon>Arctiinae</taxon>
        <taxon>Arctium</taxon>
    </lineage>
</organism>
<evidence type="ECO:0000313" key="2">
    <source>
        <dbReference type="Proteomes" id="UP001055879"/>
    </source>
</evidence>
<gene>
    <name evidence="1" type="ORF">L6452_18467</name>
</gene>
<comment type="caution">
    <text evidence="1">The sequence shown here is derived from an EMBL/GenBank/DDBJ whole genome shotgun (WGS) entry which is preliminary data.</text>
</comment>
<proteinExistence type="predicted"/>
<sequence>MNSCLRVLRRASLKRNSRNAQVKLASFVQTRKLRRANLENAHTSISEFQREQFLASLGTCEFDLRVFLRVCLKKMTSKDALSIGTDAKPPVLFKGEYEQWKDRFLDFIDRRANGENIMESIKDGPMKPITVQVPVEDESDNVNDDEEREIKTKPSKVDFSEYSEEQKSRYKADRQAWSLLLQSIPNDIYIKIDSYKHDAKKMWDQLEKMMMGSKVGNQMKVANCINRYEEFKAKENESLEDTYERFTVLLNELTKNKVNKKQLENNVKFLSILRPEWKKHTRRIKQMKDLNEIPLHEVYETLRQNEEEVDEKIAEKKKAEKVPDPIALVVGEKKKEKKEKIEKKKKKKVS</sequence>
<keyword evidence="2" id="KW-1185">Reference proteome</keyword>
<accession>A0ACB9C6K5</accession>